<reference evidence="4" key="1">
    <citation type="journal article" date="2023" name="Insect Mol. Biol.">
        <title>Genome sequencing provides insights into the evolution of gene families encoding plant cell wall-degrading enzymes in longhorned beetles.</title>
        <authorList>
            <person name="Shin N.R."/>
            <person name="Okamura Y."/>
            <person name="Kirsch R."/>
            <person name="Pauchet Y."/>
        </authorList>
    </citation>
    <scope>NUCLEOTIDE SEQUENCE</scope>
    <source>
        <strain evidence="4">RBIC_L_NR</strain>
    </source>
</reference>
<evidence type="ECO:0000256" key="2">
    <source>
        <dbReference type="ARBA" id="ARBA00022801"/>
    </source>
</evidence>
<dbReference type="Gene3D" id="3.40.50.1000">
    <property type="entry name" value="HAD superfamily/HAD-like"/>
    <property type="match status" value="1"/>
</dbReference>
<dbReference type="Proteomes" id="UP001162156">
    <property type="component" value="Unassembled WGS sequence"/>
</dbReference>
<dbReference type="PANTHER" id="PTHR43768">
    <property type="entry name" value="TREHALOSE 6-PHOSPHATE PHOSPHATASE"/>
    <property type="match status" value="1"/>
</dbReference>
<dbReference type="GO" id="GO:0005992">
    <property type="term" value="P:trehalose biosynthetic process"/>
    <property type="evidence" value="ECO:0007669"/>
    <property type="project" value="InterPro"/>
</dbReference>
<dbReference type="NCBIfam" id="TIGR00685">
    <property type="entry name" value="T6PP"/>
    <property type="match status" value="1"/>
</dbReference>
<name>A0AAV8X5A8_9CUCU</name>
<comment type="catalytic activity">
    <reaction evidence="1 3">
        <text>alpha,alpha-trehalose 6-phosphate + H2O = alpha,alpha-trehalose + phosphate</text>
        <dbReference type="Rhea" id="RHEA:23420"/>
        <dbReference type="ChEBI" id="CHEBI:15377"/>
        <dbReference type="ChEBI" id="CHEBI:16551"/>
        <dbReference type="ChEBI" id="CHEBI:43474"/>
        <dbReference type="ChEBI" id="CHEBI:58429"/>
        <dbReference type="EC" id="3.1.3.12"/>
    </reaction>
</comment>
<dbReference type="SUPFAM" id="SSF56784">
    <property type="entry name" value="HAD-like"/>
    <property type="match status" value="1"/>
</dbReference>
<sequence>MVGIQGITYAGNHGLEILHPDGTKFVHPMPTEFHDKVGELMRQLQEKVCREGAWVENKGALLTFHFRETPVHLRAALEKEAITMIENAGFTPGKAHCAIEAKPPVQWNKGRASIYILRTAFGVDWSERIRIIYVGDDATDEDAMQALKGMAATFRVTSSQITKTSAERRLPSTDSVLTMLKWVERHVSRRKPSKDLRRNSTTPLARQVLQMEMSMIQNTNSTGSTLTVPLNSNDH</sequence>
<dbReference type="EC" id="3.1.3.12" evidence="3"/>
<comment type="pathway">
    <text evidence="3">Glycan biosynthesis; trehalose biosynthesis.</text>
</comment>
<evidence type="ECO:0000256" key="1">
    <source>
        <dbReference type="ARBA" id="ARBA00000500"/>
    </source>
</evidence>
<comment type="cofactor">
    <cofactor evidence="3">
        <name>a divalent metal cation</name>
        <dbReference type="ChEBI" id="CHEBI:60240"/>
    </cofactor>
</comment>
<dbReference type="PANTHER" id="PTHR43768:SF3">
    <property type="entry name" value="TREHALOSE 6-PHOSPHATE PHOSPHATASE"/>
    <property type="match status" value="1"/>
</dbReference>
<organism evidence="4 5">
    <name type="scientific">Rhamnusium bicolor</name>
    <dbReference type="NCBI Taxonomy" id="1586634"/>
    <lineage>
        <taxon>Eukaryota</taxon>
        <taxon>Metazoa</taxon>
        <taxon>Ecdysozoa</taxon>
        <taxon>Arthropoda</taxon>
        <taxon>Hexapoda</taxon>
        <taxon>Insecta</taxon>
        <taxon>Pterygota</taxon>
        <taxon>Neoptera</taxon>
        <taxon>Endopterygota</taxon>
        <taxon>Coleoptera</taxon>
        <taxon>Polyphaga</taxon>
        <taxon>Cucujiformia</taxon>
        <taxon>Chrysomeloidea</taxon>
        <taxon>Cerambycidae</taxon>
        <taxon>Lepturinae</taxon>
        <taxon>Rhagiini</taxon>
        <taxon>Rhamnusium</taxon>
    </lineage>
</organism>
<dbReference type="InterPro" id="IPR044651">
    <property type="entry name" value="OTSB-like"/>
</dbReference>
<evidence type="ECO:0000313" key="4">
    <source>
        <dbReference type="EMBL" id="KAJ8933915.1"/>
    </source>
</evidence>
<dbReference type="EMBL" id="JANEYF010003802">
    <property type="protein sequence ID" value="KAJ8933915.1"/>
    <property type="molecule type" value="Genomic_DNA"/>
</dbReference>
<dbReference type="InterPro" id="IPR023214">
    <property type="entry name" value="HAD_sf"/>
</dbReference>
<comment type="function">
    <text evidence="3">Removes the phosphate from trehalose 6-phosphate to produce free trehalose.</text>
</comment>
<protein>
    <recommendedName>
        <fullName evidence="3">Trehalose 6-phosphate phosphatase</fullName>
        <ecNumber evidence="3">3.1.3.12</ecNumber>
    </recommendedName>
</protein>
<keyword evidence="2 3" id="KW-0378">Hydrolase</keyword>
<proteinExistence type="inferred from homology"/>
<comment type="caution">
    <text evidence="4">The sequence shown here is derived from an EMBL/GenBank/DDBJ whole genome shotgun (WGS) entry which is preliminary data.</text>
</comment>
<comment type="similarity">
    <text evidence="3">Belongs to the trehalose phosphatase family.</text>
</comment>
<keyword evidence="5" id="KW-1185">Reference proteome</keyword>
<dbReference type="InterPro" id="IPR036412">
    <property type="entry name" value="HAD-like_sf"/>
</dbReference>
<dbReference type="Pfam" id="PF02358">
    <property type="entry name" value="Trehalose_PPase"/>
    <property type="match status" value="1"/>
</dbReference>
<gene>
    <name evidence="4" type="ORF">NQ314_013716</name>
</gene>
<accession>A0AAV8X5A8</accession>
<dbReference type="AlphaFoldDB" id="A0AAV8X5A8"/>
<evidence type="ECO:0000256" key="3">
    <source>
        <dbReference type="RuleBase" id="RU361117"/>
    </source>
</evidence>
<evidence type="ECO:0000313" key="5">
    <source>
        <dbReference type="Proteomes" id="UP001162156"/>
    </source>
</evidence>
<dbReference type="GO" id="GO:0004805">
    <property type="term" value="F:trehalose-phosphatase activity"/>
    <property type="evidence" value="ECO:0007669"/>
    <property type="project" value="UniProtKB-EC"/>
</dbReference>
<dbReference type="InterPro" id="IPR003337">
    <property type="entry name" value="Trehalose_PPase"/>
</dbReference>